<dbReference type="RefSeq" id="WP_069692199.1">
    <property type="nucleotide sequence ID" value="NZ_CP017147.1"/>
</dbReference>
<keyword evidence="2" id="KW-0238">DNA-binding</keyword>
<feature type="domain" description="PIN" evidence="1">
    <location>
        <begin position="5"/>
        <end position="98"/>
    </location>
</feature>
<name>A0A1D7U6M8_9HYPH</name>
<dbReference type="InterPro" id="IPR002716">
    <property type="entry name" value="PIN_dom"/>
</dbReference>
<dbReference type="CDD" id="cd18683">
    <property type="entry name" value="PIN_VapC-like"/>
    <property type="match status" value="1"/>
</dbReference>
<organism evidence="2 3">
    <name type="scientific">Bosea vaviloviae</name>
    <dbReference type="NCBI Taxonomy" id="1526658"/>
    <lineage>
        <taxon>Bacteria</taxon>
        <taxon>Pseudomonadati</taxon>
        <taxon>Pseudomonadota</taxon>
        <taxon>Alphaproteobacteria</taxon>
        <taxon>Hyphomicrobiales</taxon>
        <taxon>Boseaceae</taxon>
        <taxon>Bosea</taxon>
    </lineage>
</organism>
<dbReference type="AlphaFoldDB" id="A0A1D7U6M8"/>
<sequence length="133" mass="14106">MKITADTNVLVRALTGDDALQSRIAQRELAQAELVALALPALCELIWVLSQGYKIPAADIAEAIRRLLDSANVIVNRPAAEAGLGQLMAGGDFADGVIAYEGRWLGADSFVSFGKKAVKRMQAQGEAARPLSN</sequence>
<accession>A0A1D7U6M8</accession>
<dbReference type="Pfam" id="PF01850">
    <property type="entry name" value="PIN"/>
    <property type="match status" value="1"/>
</dbReference>
<gene>
    <name evidence="2" type="ORF">BHK69_23415</name>
</gene>
<dbReference type="Proteomes" id="UP000094969">
    <property type="component" value="Chromosome"/>
</dbReference>
<dbReference type="GO" id="GO:0003677">
    <property type="term" value="F:DNA binding"/>
    <property type="evidence" value="ECO:0007669"/>
    <property type="project" value="UniProtKB-KW"/>
</dbReference>
<proteinExistence type="predicted"/>
<dbReference type="InterPro" id="IPR029060">
    <property type="entry name" value="PIN-like_dom_sf"/>
</dbReference>
<dbReference type="PANTHER" id="PTHR39664">
    <property type="match status" value="1"/>
</dbReference>
<dbReference type="OrthoDB" id="6637310at2"/>
<evidence type="ECO:0000313" key="3">
    <source>
        <dbReference type="Proteomes" id="UP000094969"/>
    </source>
</evidence>
<reference evidence="2 3" key="1">
    <citation type="journal article" date="2015" name="Antonie Van Leeuwenhoek">
        <title>Bosea vaviloviae sp. nov., a new species of slow-growing rhizobia isolated from nodules of the relict species Vavilovia formosa (Stev.) Fed.</title>
        <authorList>
            <person name="Safronova V.I."/>
            <person name="Kuznetsova I.G."/>
            <person name="Sazanova A.L."/>
            <person name="Kimeklis A.K."/>
            <person name="Belimov A.A."/>
            <person name="Andronov E.E."/>
            <person name="Pinaev A.G."/>
            <person name="Chizhevskaya E.P."/>
            <person name="Pukhaev A.R."/>
            <person name="Popov K.P."/>
            <person name="Willems A."/>
            <person name="Tikhonovich I.A."/>
        </authorList>
    </citation>
    <scope>NUCLEOTIDE SEQUENCE [LARGE SCALE GENOMIC DNA]</scope>
    <source>
        <strain evidence="2 3">Vaf18</strain>
    </source>
</reference>
<evidence type="ECO:0000313" key="2">
    <source>
        <dbReference type="EMBL" id="AOO82997.1"/>
    </source>
</evidence>
<evidence type="ECO:0000259" key="1">
    <source>
        <dbReference type="Pfam" id="PF01850"/>
    </source>
</evidence>
<dbReference type="EMBL" id="CP017147">
    <property type="protein sequence ID" value="AOO82997.1"/>
    <property type="molecule type" value="Genomic_DNA"/>
</dbReference>
<dbReference type="SUPFAM" id="SSF88723">
    <property type="entry name" value="PIN domain-like"/>
    <property type="match status" value="1"/>
</dbReference>
<protein>
    <submittedName>
        <fullName evidence="2">DNA-binding protein</fullName>
    </submittedName>
</protein>
<keyword evidence="3" id="KW-1185">Reference proteome</keyword>
<dbReference type="STRING" id="1526658.BHK69_23415"/>
<dbReference type="KEGG" id="bvv:BHK69_23415"/>
<dbReference type="PANTHER" id="PTHR39664:SF2">
    <property type="entry name" value="NUCLEIC ACID-BINDING PROTEIN, CONTAINING PIN DOMAIN-RELATED"/>
    <property type="match status" value="1"/>
</dbReference>